<evidence type="ECO:0000256" key="1">
    <source>
        <dbReference type="SAM" id="Phobius"/>
    </source>
</evidence>
<protein>
    <submittedName>
        <fullName evidence="2">Uncharacterized protein</fullName>
    </submittedName>
</protein>
<proteinExistence type="predicted"/>
<keyword evidence="1" id="KW-1133">Transmembrane helix</keyword>
<organism evidence="2">
    <name type="scientific">hydrothermal vent metagenome</name>
    <dbReference type="NCBI Taxonomy" id="652676"/>
    <lineage>
        <taxon>unclassified sequences</taxon>
        <taxon>metagenomes</taxon>
        <taxon>ecological metagenomes</taxon>
    </lineage>
</organism>
<evidence type="ECO:0000313" key="2">
    <source>
        <dbReference type="EMBL" id="VAW87570.1"/>
    </source>
</evidence>
<reference evidence="2" key="1">
    <citation type="submission" date="2018-06" db="EMBL/GenBank/DDBJ databases">
        <authorList>
            <person name="Zhirakovskaya E."/>
        </authorList>
    </citation>
    <scope>NUCLEOTIDE SEQUENCE</scope>
</reference>
<keyword evidence="1" id="KW-0472">Membrane</keyword>
<dbReference type="EMBL" id="UOFP01000189">
    <property type="protein sequence ID" value="VAW87570.1"/>
    <property type="molecule type" value="Genomic_DNA"/>
</dbReference>
<name>A0A3B0ZEX0_9ZZZZ</name>
<feature type="transmembrane region" description="Helical" evidence="1">
    <location>
        <begin position="21"/>
        <end position="42"/>
    </location>
</feature>
<sequence>MCFSYFKKGDVTNAIKLSLTFCLLSVGSDAGTPVLLILLGFASSPPTYKTVIILLI</sequence>
<gene>
    <name evidence="2" type="ORF">MNBD_GAMMA18-2202</name>
</gene>
<dbReference type="AlphaFoldDB" id="A0A3B0ZEX0"/>
<keyword evidence="1" id="KW-0812">Transmembrane</keyword>
<accession>A0A3B0ZEX0</accession>